<dbReference type="InterPro" id="IPR000847">
    <property type="entry name" value="LysR_HTH_N"/>
</dbReference>
<evidence type="ECO:0000256" key="3">
    <source>
        <dbReference type="ARBA" id="ARBA00023125"/>
    </source>
</evidence>
<comment type="similarity">
    <text evidence="1">Belongs to the LysR transcriptional regulatory family.</text>
</comment>
<keyword evidence="3" id="KW-0238">DNA-binding</keyword>
<dbReference type="Proteomes" id="UP001235341">
    <property type="component" value="Chromosome"/>
</dbReference>
<feature type="domain" description="HTH lysR-type" evidence="5">
    <location>
        <begin position="25"/>
        <end position="82"/>
    </location>
</feature>
<protein>
    <submittedName>
        <fullName evidence="6">LysR substrate-binding domain-containing protein</fullName>
    </submittedName>
</protein>
<dbReference type="SUPFAM" id="SSF46785">
    <property type="entry name" value="Winged helix' DNA-binding domain"/>
    <property type="match status" value="1"/>
</dbReference>
<keyword evidence="2" id="KW-0805">Transcription regulation</keyword>
<gene>
    <name evidence="6" type="ORF">RFB13_02205</name>
</gene>
<dbReference type="Pfam" id="PF00126">
    <property type="entry name" value="HTH_1"/>
    <property type="match status" value="1"/>
</dbReference>
<evidence type="ECO:0000313" key="7">
    <source>
        <dbReference type="Proteomes" id="UP001235341"/>
    </source>
</evidence>
<evidence type="ECO:0000259" key="5">
    <source>
        <dbReference type="PROSITE" id="PS50931"/>
    </source>
</evidence>
<dbReference type="EMBL" id="CP133586">
    <property type="protein sequence ID" value="WMT15182.1"/>
    <property type="molecule type" value="Genomic_DNA"/>
</dbReference>
<evidence type="ECO:0000256" key="4">
    <source>
        <dbReference type="ARBA" id="ARBA00023163"/>
    </source>
</evidence>
<evidence type="ECO:0000256" key="2">
    <source>
        <dbReference type="ARBA" id="ARBA00023015"/>
    </source>
</evidence>
<keyword evidence="4" id="KW-0804">Transcription</keyword>
<evidence type="ECO:0000313" key="6">
    <source>
        <dbReference type="EMBL" id="WMT15182.1"/>
    </source>
</evidence>
<organism evidence="6 7">
    <name type="scientific">Serratia fonticola</name>
    <dbReference type="NCBI Taxonomy" id="47917"/>
    <lineage>
        <taxon>Bacteria</taxon>
        <taxon>Pseudomonadati</taxon>
        <taxon>Pseudomonadota</taxon>
        <taxon>Gammaproteobacteria</taxon>
        <taxon>Enterobacterales</taxon>
        <taxon>Yersiniaceae</taxon>
        <taxon>Serratia</taxon>
    </lineage>
</organism>
<dbReference type="InterPro" id="IPR036388">
    <property type="entry name" value="WH-like_DNA-bd_sf"/>
</dbReference>
<keyword evidence="7" id="KW-1185">Reference proteome</keyword>
<proteinExistence type="inferred from homology"/>
<name>A0ABY9PQF1_SERFO</name>
<dbReference type="Gene3D" id="1.10.10.10">
    <property type="entry name" value="Winged helix-like DNA-binding domain superfamily/Winged helix DNA-binding domain"/>
    <property type="match status" value="1"/>
</dbReference>
<dbReference type="Pfam" id="PF03466">
    <property type="entry name" value="LysR_substrate"/>
    <property type="match status" value="1"/>
</dbReference>
<accession>A0ABY9PQF1</accession>
<dbReference type="PROSITE" id="PS50931">
    <property type="entry name" value="HTH_LYSR"/>
    <property type="match status" value="1"/>
</dbReference>
<sequence>MEINEPNIITIGQDRLPGWGQSKLPNINQLRDFQAIIYYGNIRTASQALFKTQPAMTKSIQELERILGVSLLSRGPQGMVLTKMGRVFEHRVNTLLNDLERAVDELHQLSQQSQGNVVFGCSHLPALSMLPSLVNKFQEEHPSSNITIIEGQLCELVTSLRLGRLDFFIGIASPEISMSEFVVEQPINAEFCIIARKDHPLSNCRSLSELQGAKWYFPSTRTGYYKELEKFIFPKGKMSKDAVIYGDSMTIGEQLVLNENYFFIGPKAILGISHVKDLITVIPIKEKLPDALYVLIHRQQYGLTPLAKKLMDEVKAVCLKILSEEN</sequence>
<reference evidence="6 7" key="1">
    <citation type="submission" date="2023-08" db="EMBL/GenBank/DDBJ databases">
        <title>Complete Genome and Methylome dissection of Serratia fonticola NEB369.</title>
        <authorList>
            <person name="Fomenkov A."/>
            <person name="Roberts R.D."/>
        </authorList>
    </citation>
    <scope>NUCLEOTIDE SEQUENCE [LARGE SCALE GENOMIC DNA]</scope>
    <source>
        <strain evidence="6 7">NEB369</strain>
    </source>
</reference>
<dbReference type="InterPro" id="IPR005119">
    <property type="entry name" value="LysR_subst-bd"/>
</dbReference>
<evidence type="ECO:0000256" key="1">
    <source>
        <dbReference type="ARBA" id="ARBA00009437"/>
    </source>
</evidence>
<dbReference type="PANTHER" id="PTHR30419">
    <property type="entry name" value="HTH-TYPE TRANSCRIPTIONAL REGULATOR YBHD"/>
    <property type="match status" value="1"/>
</dbReference>
<dbReference type="Gene3D" id="3.40.190.290">
    <property type="match status" value="1"/>
</dbReference>
<dbReference type="PANTHER" id="PTHR30419:SF7">
    <property type="entry name" value="HTH-TYPE TRANSCRIPTIONAL REGULATOR TDCA"/>
    <property type="match status" value="1"/>
</dbReference>
<dbReference type="SUPFAM" id="SSF53850">
    <property type="entry name" value="Periplasmic binding protein-like II"/>
    <property type="match status" value="1"/>
</dbReference>
<dbReference type="InterPro" id="IPR036390">
    <property type="entry name" value="WH_DNA-bd_sf"/>
</dbReference>
<dbReference type="PRINTS" id="PR00039">
    <property type="entry name" value="HTHLYSR"/>
</dbReference>
<dbReference type="InterPro" id="IPR050950">
    <property type="entry name" value="HTH-type_LysR_regulators"/>
</dbReference>
<dbReference type="RefSeq" id="WP_309205771.1">
    <property type="nucleotide sequence ID" value="NZ_CP133586.1"/>
</dbReference>